<organism evidence="1 2">
    <name type="scientific">Aspergillus cavernicola</name>
    <dbReference type="NCBI Taxonomy" id="176166"/>
    <lineage>
        <taxon>Eukaryota</taxon>
        <taxon>Fungi</taxon>
        <taxon>Dikarya</taxon>
        <taxon>Ascomycota</taxon>
        <taxon>Pezizomycotina</taxon>
        <taxon>Eurotiomycetes</taxon>
        <taxon>Eurotiomycetidae</taxon>
        <taxon>Eurotiales</taxon>
        <taxon>Aspergillaceae</taxon>
        <taxon>Aspergillus</taxon>
        <taxon>Aspergillus subgen. Nidulantes</taxon>
    </lineage>
</organism>
<evidence type="ECO:0000313" key="2">
    <source>
        <dbReference type="Proteomes" id="UP001610335"/>
    </source>
</evidence>
<dbReference type="Proteomes" id="UP001610335">
    <property type="component" value="Unassembled WGS sequence"/>
</dbReference>
<name>A0ABR4I698_9EURO</name>
<protein>
    <submittedName>
        <fullName evidence="1">Uncharacterized protein</fullName>
    </submittedName>
</protein>
<accession>A0ABR4I698</accession>
<feature type="non-terminal residue" evidence="1">
    <location>
        <position position="66"/>
    </location>
</feature>
<gene>
    <name evidence="1" type="ORF">BDW59DRAFT_149084</name>
</gene>
<sequence length="66" mass="7705">MSHILDLLQYTFEQTGRQEPDGWCSLRKLVIDYTSCEARILVENTRFRHLLDEYGEMGSDLVAKLV</sequence>
<reference evidence="1 2" key="1">
    <citation type="submission" date="2024-07" db="EMBL/GenBank/DDBJ databases">
        <title>Section-level genome sequencing and comparative genomics of Aspergillus sections Usti and Cavernicolus.</title>
        <authorList>
            <consortium name="Lawrence Berkeley National Laboratory"/>
            <person name="Nybo J.L."/>
            <person name="Vesth T.C."/>
            <person name="Theobald S."/>
            <person name="Frisvad J.C."/>
            <person name="Larsen T.O."/>
            <person name="Kjaerboelling I."/>
            <person name="Rothschild-Mancinelli K."/>
            <person name="Lyhne E.K."/>
            <person name="Kogle M.E."/>
            <person name="Barry K."/>
            <person name="Clum A."/>
            <person name="Na H."/>
            <person name="Ledsgaard L."/>
            <person name="Lin J."/>
            <person name="Lipzen A."/>
            <person name="Kuo A."/>
            <person name="Riley R."/>
            <person name="Mondo S."/>
            <person name="LaButti K."/>
            <person name="Haridas S."/>
            <person name="Pangalinan J."/>
            <person name="Salamov A.A."/>
            <person name="Simmons B.A."/>
            <person name="Magnuson J.K."/>
            <person name="Chen J."/>
            <person name="Drula E."/>
            <person name="Henrissat B."/>
            <person name="Wiebenga A."/>
            <person name="Lubbers R.J."/>
            <person name="Gomes A.C."/>
            <person name="Makela M.R."/>
            <person name="Stajich J."/>
            <person name="Grigoriev I.V."/>
            <person name="Mortensen U.H."/>
            <person name="De vries R.P."/>
            <person name="Baker S.E."/>
            <person name="Andersen M.R."/>
        </authorList>
    </citation>
    <scope>NUCLEOTIDE SEQUENCE [LARGE SCALE GENOMIC DNA]</scope>
    <source>
        <strain evidence="1 2">CBS 600.67</strain>
    </source>
</reference>
<proteinExistence type="predicted"/>
<dbReference type="EMBL" id="JBFXLS010000055">
    <property type="protein sequence ID" value="KAL2823215.1"/>
    <property type="molecule type" value="Genomic_DNA"/>
</dbReference>
<evidence type="ECO:0000313" key="1">
    <source>
        <dbReference type="EMBL" id="KAL2823215.1"/>
    </source>
</evidence>
<keyword evidence="2" id="KW-1185">Reference proteome</keyword>
<comment type="caution">
    <text evidence="1">The sequence shown here is derived from an EMBL/GenBank/DDBJ whole genome shotgun (WGS) entry which is preliminary data.</text>
</comment>